<dbReference type="Proteomes" id="UP000013827">
    <property type="component" value="Unassembled WGS sequence"/>
</dbReference>
<feature type="compositionally biased region" description="Low complexity" evidence="1">
    <location>
        <begin position="140"/>
        <end position="150"/>
    </location>
</feature>
<feature type="compositionally biased region" description="Basic residues" evidence="1">
    <location>
        <begin position="159"/>
        <end position="172"/>
    </location>
</feature>
<dbReference type="RefSeq" id="XP_005758282.1">
    <property type="nucleotide sequence ID" value="XM_005758225.1"/>
</dbReference>
<evidence type="ECO:0000256" key="1">
    <source>
        <dbReference type="SAM" id="MobiDB-lite"/>
    </source>
</evidence>
<accession>A0A0D3I3L8</accession>
<dbReference type="HOGENOM" id="CLU_1411189_0_0_1"/>
<dbReference type="AlphaFoldDB" id="A0A0D3I3L8"/>
<feature type="compositionally biased region" description="Basic and acidic residues" evidence="1">
    <location>
        <begin position="181"/>
        <end position="193"/>
    </location>
</feature>
<organism evidence="2 3">
    <name type="scientific">Emiliania huxleyi (strain CCMP1516)</name>
    <dbReference type="NCBI Taxonomy" id="280463"/>
    <lineage>
        <taxon>Eukaryota</taxon>
        <taxon>Haptista</taxon>
        <taxon>Haptophyta</taxon>
        <taxon>Prymnesiophyceae</taxon>
        <taxon>Isochrysidales</taxon>
        <taxon>Noelaerhabdaceae</taxon>
        <taxon>Emiliania</taxon>
    </lineage>
</organism>
<name>A0A0D3I3L8_EMIH1</name>
<feature type="compositionally biased region" description="Basic residues" evidence="1">
    <location>
        <begin position="125"/>
        <end position="139"/>
    </location>
</feature>
<reference evidence="2" key="2">
    <citation type="submission" date="2024-10" db="UniProtKB">
        <authorList>
            <consortium name="EnsemblProtists"/>
        </authorList>
    </citation>
    <scope>IDENTIFICATION</scope>
</reference>
<feature type="compositionally biased region" description="Low complexity" evidence="1">
    <location>
        <begin position="100"/>
        <end position="111"/>
    </location>
</feature>
<sequence>MDASQRAEVAKATGMKHGHARKFEKYGLDASAPSYYGYSRWSNDAGASLQTLQLPGKARALQRSDTTRLSAPLADGQSLAAAVPHSPPSRCKGVGRRARLPPARGGRSPLGGRRGRPHLRDALRRRSPRRRPRRRHRAAHAASAVARAPVGSALGGDARRHRGRGGRRRRRCARVDAGGEGEGRGRDGERTSE</sequence>
<keyword evidence="3" id="KW-1185">Reference proteome</keyword>
<proteinExistence type="predicted"/>
<evidence type="ECO:0000313" key="2">
    <source>
        <dbReference type="EnsemblProtists" id="EOD05853"/>
    </source>
</evidence>
<dbReference type="KEGG" id="ehx:EMIHUDRAFT_447344"/>
<dbReference type="PaxDb" id="2903-EOD05853"/>
<dbReference type="EnsemblProtists" id="EOD05853">
    <property type="protein sequence ID" value="EOD05853"/>
    <property type="gene ID" value="EMIHUDRAFT_447344"/>
</dbReference>
<reference evidence="3" key="1">
    <citation type="journal article" date="2013" name="Nature">
        <title>Pan genome of the phytoplankton Emiliania underpins its global distribution.</title>
        <authorList>
            <person name="Read B.A."/>
            <person name="Kegel J."/>
            <person name="Klute M.J."/>
            <person name="Kuo A."/>
            <person name="Lefebvre S.C."/>
            <person name="Maumus F."/>
            <person name="Mayer C."/>
            <person name="Miller J."/>
            <person name="Monier A."/>
            <person name="Salamov A."/>
            <person name="Young J."/>
            <person name="Aguilar M."/>
            <person name="Claverie J.M."/>
            <person name="Frickenhaus S."/>
            <person name="Gonzalez K."/>
            <person name="Herman E.K."/>
            <person name="Lin Y.C."/>
            <person name="Napier J."/>
            <person name="Ogata H."/>
            <person name="Sarno A.F."/>
            <person name="Shmutz J."/>
            <person name="Schroeder D."/>
            <person name="de Vargas C."/>
            <person name="Verret F."/>
            <person name="von Dassow P."/>
            <person name="Valentin K."/>
            <person name="Van de Peer Y."/>
            <person name="Wheeler G."/>
            <person name="Dacks J.B."/>
            <person name="Delwiche C.F."/>
            <person name="Dyhrman S.T."/>
            <person name="Glockner G."/>
            <person name="John U."/>
            <person name="Richards T."/>
            <person name="Worden A.Z."/>
            <person name="Zhang X."/>
            <person name="Grigoriev I.V."/>
            <person name="Allen A.E."/>
            <person name="Bidle K."/>
            <person name="Borodovsky M."/>
            <person name="Bowler C."/>
            <person name="Brownlee C."/>
            <person name="Cock J.M."/>
            <person name="Elias M."/>
            <person name="Gladyshev V.N."/>
            <person name="Groth M."/>
            <person name="Guda C."/>
            <person name="Hadaegh A."/>
            <person name="Iglesias-Rodriguez M.D."/>
            <person name="Jenkins J."/>
            <person name="Jones B.M."/>
            <person name="Lawson T."/>
            <person name="Leese F."/>
            <person name="Lindquist E."/>
            <person name="Lobanov A."/>
            <person name="Lomsadze A."/>
            <person name="Malik S.B."/>
            <person name="Marsh M.E."/>
            <person name="Mackinder L."/>
            <person name="Mock T."/>
            <person name="Mueller-Roeber B."/>
            <person name="Pagarete A."/>
            <person name="Parker M."/>
            <person name="Probert I."/>
            <person name="Quesneville H."/>
            <person name="Raines C."/>
            <person name="Rensing S.A."/>
            <person name="Riano-Pachon D.M."/>
            <person name="Richier S."/>
            <person name="Rokitta S."/>
            <person name="Shiraiwa Y."/>
            <person name="Soanes D.M."/>
            <person name="van der Giezen M."/>
            <person name="Wahlund T.M."/>
            <person name="Williams B."/>
            <person name="Wilson W."/>
            <person name="Wolfe G."/>
            <person name="Wurch L.L."/>
        </authorList>
    </citation>
    <scope>NUCLEOTIDE SEQUENCE</scope>
</reference>
<dbReference type="GeneID" id="17252003"/>
<protein>
    <submittedName>
        <fullName evidence="2">Uncharacterized protein</fullName>
    </submittedName>
</protein>
<feature type="region of interest" description="Disordered" evidence="1">
    <location>
        <begin position="63"/>
        <end position="193"/>
    </location>
</feature>
<evidence type="ECO:0000313" key="3">
    <source>
        <dbReference type="Proteomes" id="UP000013827"/>
    </source>
</evidence>